<dbReference type="Pfam" id="PF01510">
    <property type="entry name" value="Amidase_2"/>
    <property type="match status" value="1"/>
</dbReference>
<dbReference type="PANTHER" id="PTHR11022">
    <property type="entry name" value="PEPTIDOGLYCAN RECOGNITION PROTEIN"/>
    <property type="match status" value="1"/>
</dbReference>
<feature type="non-terminal residue" evidence="5">
    <location>
        <position position="440"/>
    </location>
</feature>
<dbReference type="InterPro" id="IPR006619">
    <property type="entry name" value="PGRP_domain_met/bac"/>
</dbReference>
<reference evidence="5 6" key="1">
    <citation type="submission" date="2019-09" db="EMBL/GenBank/DDBJ databases">
        <title>Bird 10,000 Genomes (B10K) Project - Family phase.</title>
        <authorList>
            <person name="Zhang G."/>
        </authorList>
    </citation>
    <scope>NUCLEOTIDE SEQUENCE [LARGE SCALE GENOMIC DNA]</scope>
    <source>
        <strain evidence="5">B10K-DU-002-35</strain>
        <tissue evidence="5">Muscle</tissue>
    </source>
</reference>
<evidence type="ECO:0000259" key="3">
    <source>
        <dbReference type="SMART" id="SM00644"/>
    </source>
</evidence>
<evidence type="ECO:0000256" key="2">
    <source>
        <dbReference type="ARBA" id="ARBA00022859"/>
    </source>
</evidence>
<keyword evidence="6" id="KW-1185">Reference proteome</keyword>
<dbReference type="SMART" id="SM00701">
    <property type="entry name" value="PGRP"/>
    <property type="match status" value="1"/>
</dbReference>
<proteinExistence type="inferred from homology"/>
<evidence type="ECO:0000259" key="4">
    <source>
        <dbReference type="SMART" id="SM00701"/>
    </source>
</evidence>
<dbReference type="GO" id="GO:0008270">
    <property type="term" value="F:zinc ion binding"/>
    <property type="evidence" value="ECO:0007669"/>
    <property type="project" value="InterPro"/>
</dbReference>
<sequence>HRMDSLVAIVDHLTSTPLSPPEVPALLRLLGTCSTPGCRLLLGDPPELPPTLKSPNPAAPWPRLTQLVGATPELGVVLAPDGSTVALGPLFAGLEVGLKQAMGSPIPTLDPPVDALYAVTLTEALATSFLVATEGNRTALGPDGCWDDRRDPQNYTLLGPPSLIPDAVANGAMDGVLLGTQLAQAPVPLAKLLRGYYGTAGGNQTGRLPSSYRRQRFGELTEPGKLQEEVAAVLRLLRGLPPTGVLLRDLGEEEVVAIASRAALAFTQLYIECPAIVPRCMWGAAPYRGTPALLSLPLGSVFVHHSLVPGRPCRSFAACARDMRRMQRFHQRTRRWDDLGYSFVVGSDGYLYEGRGWHWVGAHTKGYNTRGYGLAFVGNFTATKPDPDTLRLLRDHFLPCAIAASYLHPNYTLWGHRQLGATQCPGDALFQEISSWRGFQ</sequence>
<name>A0A7L1N7K7_RHICY</name>
<feature type="domain" description="Peptidoglycan recognition protein family" evidence="4">
    <location>
        <begin position="274"/>
        <end position="420"/>
    </location>
</feature>
<evidence type="ECO:0000313" key="5">
    <source>
        <dbReference type="EMBL" id="NXN94843.1"/>
    </source>
</evidence>
<evidence type="ECO:0000313" key="6">
    <source>
        <dbReference type="Proteomes" id="UP000565785"/>
    </source>
</evidence>
<dbReference type="FunFam" id="3.40.80.10:FF:000001">
    <property type="entry name" value="Peptidoglycan recognition protein 1"/>
    <property type="match status" value="1"/>
</dbReference>
<dbReference type="Proteomes" id="UP000565785">
    <property type="component" value="Unassembled WGS sequence"/>
</dbReference>
<accession>A0A7L1N7K7</accession>
<dbReference type="OrthoDB" id="10001926at2759"/>
<evidence type="ECO:0000256" key="1">
    <source>
        <dbReference type="ARBA" id="ARBA00007553"/>
    </source>
</evidence>
<dbReference type="CDD" id="cd06583">
    <property type="entry name" value="PGRP"/>
    <property type="match status" value="1"/>
</dbReference>
<dbReference type="InterPro" id="IPR015510">
    <property type="entry name" value="PGRP"/>
</dbReference>
<dbReference type="PANTHER" id="PTHR11022:SF66">
    <property type="entry name" value="N-ACETYLMURAMOYL-L-ALANINE AMIDASE"/>
    <property type="match status" value="1"/>
</dbReference>
<dbReference type="GO" id="GO:0002376">
    <property type="term" value="P:immune system process"/>
    <property type="evidence" value="ECO:0007669"/>
    <property type="project" value="UniProtKB-KW"/>
</dbReference>
<gene>
    <name evidence="5" type="primary">Pglyrp2</name>
    <name evidence="5" type="ORF">RHICYA_R14055</name>
</gene>
<dbReference type="GO" id="GO:0008745">
    <property type="term" value="F:N-acetylmuramoyl-L-alanine amidase activity"/>
    <property type="evidence" value="ECO:0007669"/>
    <property type="project" value="InterPro"/>
</dbReference>
<keyword evidence="2" id="KW-0391">Immunity</keyword>
<feature type="domain" description="N-acetylmuramoyl-L-alanine amidase" evidence="3">
    <location>
        <begin position="286"/>
        <end position="426"/>
    </location>
</feature>
<dbReference type="SUPFAM" id="SSF55846">
    <property type="entry name" value="N-acetylmuramoyl-L-alanine amidase-like"/>
    <property type="match status" value="1"/>
</dbReference>
<dbReference type="AlphaFoldDB" id="A0A7L1N7K7"/>
<organism evidence="5 6">
    <name type="scientific">Rhinopomastus cyanomelas</name>
    <name type="common">Common scimitarbill</name>
    <dbReference type="NCBI Taxonomy" id="113115"/>
    <lineage>
        <taxon>Eukaryota</taxon>
        <taxon>Metazoa</taxon>
        <taxon>Chordata</taxon>
        <taxon>Craniata</taxon>
        <taxon>Vertebrata</taxon>
        <taxon>Euteleostomi</taxon>
        <taxon>Archelosauria</taxon>
        <taxon>Archosauria</taxon>
        <taxon>Dinosauria</taxon>
        <taxon>Saurischia</taxon>
        <taxon>Theropoda</taxon>
        <taxon>Coelurosauria</taxon>
        <taxon>Aves</taxon>
        <taxon>Neognathae</taxon>
        <taxon>Neoaves</taxon>
        <taxon>Telluraves</taxon>
        <taxon>Coraciimorphae</taxon>
        <taxon>Bucerotiformes</taxon>
        <taxon>Rhinopomastidae</taxon>
        <taxon>Rhinopomastus</taxon>
    </lineage>
</organism>
<comment type="caution">
    <text evidence="5">The sequence shown here is derived from an EMBL/GenBank/DDBJ whole genome shotgun (WGS) entry which is preliminary data.</text>
</comment>
<feature type="non-terminal residue" evidence="5">
    <location>
        <position position="1"/>
    </location>
</feature>
<dbReference type="InterPro" id="IPR002502">
    <property type="entry name" value="Amidase_domain"/>
</dbReference>
<dbReference type="GO" id="GO:0009253">
    <property type="term" value="P:peptidoglycan catabolic process"/>
    <property type="evidence" value="ECO:0007669"/>
    <property type="project" value="InterPro"/>
</dbReference>
<dbReference type="SMART" id="SM00644">
    <property type="entry name" value="Ami_2"/>
    <property type="match status" value="1"/>
</dbReference>
<protein>
    <submittedName>
        <fullName evidence="5">PGRP2 amidase</fullName>
    </submittedName>
</protein>
<dbReference type="Gene3D" id="3.40.80.10">
    <property type="entry name" value="Peptidoglycan recognition protein-like"/>
    <property type="match status" value="1"/>
</dbReference>
<dbReference type="InterPro" id="IPR036505">
    <property type="entry name" value="Amidase/PGRP_sf"/>
</dbReference>
<comment type="similarity">
    <text evidence="1">Belongs to the N-acetylmuramoyl-L-alanine amidase 2 family.</text>
</comment>
<dbReference type="EMBL" id="VXBP01003069">
    <property type="protein sequence ID" value="NXN94843.1"/>
    <property type="molecule type" value="Genomic_DNA"/>
</dbReference>